<sequence length="434" mass="47621">MLDNKTMAIMLFAVLFMTALVGPIFSIANKTSKRVGIYKQRTIQRTNHDSEIRILACIHSIRNISSIIKILEVSNATKRSPISVFAVHLVELTGSASAMLIVHDSYRTNTSNHPPSREKAESDQIIGAFVEYESRNPAVSVHPLSAVSPYNTMHEDICNLAEDNHVAMILVPFHKEATADGGLQGENRNVKEVNQKLLDAAPCSVGIFVDRGLGSSSLTDANSGLLRLAVIFIGGLDDQEALSYGWKMAGGTQYVSLTVVRFLPGNDAKLNDDHAPVNENNNKQADLDLDTTTDSGGTGKDNFDDEFVNEFRFKTMCDQSITYHEKILNTWVEVVKSMKTTYNDYDLYIVGRGRGVKSPLTTGLSEWCDNPELGPIGDLLVSSDFTGLASVLVMQSVAANMRSGSIHHKGKFGQKKWASPILNPHYKASVNRSK</sequence>
<evidence type="ECO:0000256" key="5">
    <source>
        <dbReference type="SAM" id="MobiDB-lite"/>
    </source>
</evidence>
<keyword evidence="1" id="KW-0813">Transport</keyword>
<dbReference type="EMBL" id="JAFEMO010000010">
    <property type="protein sequence ID" value="KAH7561086.1"/>
    <property type="molecule type" value="Genomic_DNA"/>
</dbReference>
<dbReference type="InterPro" id="IPR057291">
    <property type="entry name" value="CHX17_2nd"/>
</dbReference>
<gene>
    <name evidence="8" type="ORF">JRO89_XS10G0171300</name>
</gene>
<dbReference type="PANTHER" id="PTHR32468">
    <property type="entry name" value="CATION/H + ANTIPORTER"/>
    <property type="match status" value="1"/>
</dbReference>
<protein>
    <submittedName>
        <fullName evidence="8">Uncharacterized protein</fullName>
    </submittedName>
</protein>
<keyword evidence="2" id="KW-0633">Potassium transport</keyword>
<proteinExistence type="predicted"/>
<comment type="caution">
    <text evidence="8">The sequence shown here is derived from an EMBL/GenBank/DDBJ whole genome shotgun (WGS) entry which is preliminary data.</text>
</comment>
<evidence type="ECO:0000259" key="6">
    <source>
        <dbReference type="Pfam" id="PF23256"/>
    </source>
</evidence>
<evidence type="ECO:0000313" key="9">
    <source>
        <dbReference type="Proteomes" id="UP000827721"/>
    </source>
</evidence>
<name>A0ABQ8HJ38_9ROSI</name>
<feature type="region of interest" description="Disordered" evidence="5">
    <location>
        <begin position="271"/>
        <end position="298"/>
    </location>
</feature>
<dbReference type="PANTHER" id="PTHR32468:SF74">
    <property type="entry name" value="CATION_H(+) ANTIPORTER 21-RELATED"/>
    <property type="match status" value="1"/>
</dbReference>
<evidence type="ECO:0000256" key="3">
    <source>
        <dbReference type="ARBA" id="ARBA00022958"/>
    </source>
</evidence>
<dbReference type="InterPro" id="IPR057290">
    <property type="entry name" value="CHX17_C"/>
</dbReference>
<evidence type="ECO:0000259" key="7">
    <source>
        <dbReference type="Pfam" id="PF23259"/>
    </source>
</evidence>
<organism evidence="8 9">
    <name type="scientific">Xanthoceras sorbifolium</name>
    <dbReference type="NCBI Taxonomy" id="99658"/>
    <lineage>
        <taxon>Eukaryota</taxon>
        <taxon>Viridiplantae</taxon>
        <taxon>Streptophyta</taxon>
        <taxon>Embryophyta</taxon>
        <taxon>Tracheophyta</taxon>
        <taxon>Spermatophyta</taxon>
        <taxon>Magnoliopsida</taxon>
        <taxon>eudicotyledons</taxon>
        <taxon>Gunneridae</taxon>
        <taxon>Pentapetalae</taxon>
        <taxon>rosids</taxon>
        <taxon>malvids</taxon>
        <taxon>Sapindales</taxon>
        <taxon>Sapindaceae</taxon>
        <taxon>Xanthoceroideae</taxon>
        <taxon>Xanthoceras</taxon>
    </lineage>
</organism>
<dbReference type="Pfam" id="PF23259">
    <property type="entry name" value="CHX17_C"/>
    <property type="match status" value="1"/>
</dbReference>
<dbReference type="Proteomes" id="UP000827721">
    <property type="component" value="Unassembled WGS sequence"/>
</dbReference>
<feature type="domain" description="Cation/H(+) antiporter C-terminal" evidence="7">
    <location>
        <begin position="319"/>
        <end position="397"/>
    </location>
</feature>
<dbReference type="InterPro" id="IPR050794">
    <property type="entry name" value="CPA2_transporter"/>
</dbReference>
<reference evidence="8 9" key="1">
    <citation type="submission" date="2021-02" db="EMBL/GenBank/DDBJ databases">
        <title>Plant Genome Project.</title>
        <authorList>
            <person name="Zhang R.-G."/>
        </authorList>
    </citation>
    <scope>NUCLEOTIDE SEQUENCE [LARGE SCALE GENOMIC DNA]</scope>
    <source>
        <tissue evidence="8">Leaves</tissue>
    </source>
</reference>
<evidence type="ECO:0000256" key="4">
    <source>
        <dbReference type="ARBA" id="ARBA00023065"/>
    </source>
</evidence>
<evidence type="ECO:0000256" key="2">
    <source>
        <dbReference type="ARBA" id="ARBA00022538"/>
    </source>
</evidence>
<evidence type="ECO:0000313" key="8">
    <source>
        <dbReference type="EMBL" id="KAH7561086.1"/>
    </source>
</evidence>
<keyword evidence="9" id="KW-1185">Reference proteome</keyword>
<keyword evidence="3" id="KW-0630">Potassium</keyword>
<evidence type="ECO:0000256" key="1">
    <source>
        <dbReference type="ARBA" id="ARBA00022448"/>
    </source>
</evidence>
<dbReference type="Pfam" id="PF23256">
    <property type="entry name" value="CHX17_2nd"/>
    <property type="match status" value="1"/>
</dbReference>
<accession>A0ABQ8HJ38</accession>
<feature type="domain" description="Cation/H(+) antiporter central" evidence="6">
    <location>
        <begin position="82"/>
        <end position="218"/>
    </location>
</feature>
<keyword evidence="4" id="KW-0406">Ion transport</keyword>